<reference evidence="1" key="1">
    <citation type="submission" date="2006-06" db="EMBL/GenBank/DDBJ databases">
        <title>Complete sequence of Trichodesmium erythraeum IMS101.</title>
        <authorList>
            <consortium name="US DOE Joint Genome Institute"/>
            <person name="Copeland A."/>
            <person name="Lucas S."/>
            <person name="Lapidus A."/>
            <person name="Barry K."/>
            <person name="Detter J.C."/>
            <person name="Glavina del Rio T."/>
            <person name="Hammon N."/>
            <person name="Israni S."/>
            <person name="Dalin E."/>
            <person name="Tice H."/>
            <person name="Pitluck S."/>
            <person name="Kiss H."/>
            <person name="Munk A.C."/>
            <person name="Brettin T."/>
            <person name="Bruce D."/>
            <person name="Han C."/>
            <person name="Tapia R."/>
            <person name="Gilna P."/>
            <person name="Schmutz J."/>
            <person name="Larimer F."/>
            <person name="Land M."/>
            <person name="Hauser L."/>
            <person name="Kyrpides N."/>
            <person name="Kim E."/>
            <person name="Richardson P."/>
        </authorList>
    </citation>
    <scope>NUCLEOTIDE SEQUENCE [LARGE SCALE GENOMIC DNA]</scope>
    <source>
        <strain evidence="1">IMS101</strain>
    </source>
</reference>
<dbReference type="RefSeq" id="WP_011610368.1">
    <property type="nucleotide sequence ID" value="NC_008312.1"/>
</dbReference>
<accession>Q118V1</accession>
<dbReference type="HOGENOM" id="CLU_203091_0_0_3"/>
<dbReference type="InterPro" id="IPR025148">
    <property type="entry name" value="AtzG-like"/>
</dbReference>
<dbReference type="EMBL" id="CP000393">
    <property type="protein sequence ID" value="ABG49973.1"/>
    <property type="molecule type" value="Genomic_DNA"/>
</dbReference>
<gene>
    <name evidence="1" type="ordered locus">Tery_0520</name>
</gene>
<dbReference type="OrthoDB" id="532581at2"/>
<sequence>MKNVEKYVELTAELINLPLQSEHFPGVVANMERIAAIAQLVIDFPLPPEIEPAPKFDLEE</sequence>
<proteinExistence type="predicted"/>
<dbReference type="Pfam" id="PF13318">
    <property type="entry name" value="AtzG-like"/>
    <property type="match status" value="1"/>
</dbReference>
<organism evidence="1">
    <name type="scientific">Trichodesmium erythraeum (strain IMS101)</name>
    <dbReference type="NCBI Taxonomy" id="203124"/>
    <lineage>
        <taxon>Bacteria</taxon>
        <taxon>Bacillati</taxon>
        <taxon>Cyanobacteriota</taxon>
        <taxon>Cyanophyceae</taxon>
        <taxon>Oscillatoriophycideae</taxon>
        <taxon>Oscillatoriales</taxon>
        <taxon>Microcoleaceae</taxon>
        <taxon>Trichodesmium</taxon>
    </lineage>
</organism>
<name>Q118V1_TRIEI</name>
<dbReference type="KEGG" id="ter:Tery_0520"/>
<dbReference type="eggNOG" id="ENOG5033FBN">
    <property type="taxonomic scope" value="Bacteria"/>
</dbReference>
<evidence type="ECO:0008006" key="2">
    <source>
        <dbReference type="Google" id="ProtNLM"/>
    </source>
</evidence>
<evidence type="ECO:0000313" key="1">
    <source>
        <dbReference type="EMBL" id="ABG49973.1"/>
    </source>
</evidence>
<protein>
    <recommendedName>
        <fullName evidence="2">DUF4089 domain-containing protein</fullName>
    </recommendedName>
</protein>
<dbReference type="AlphaFoldDB" id="Q118V1"/>